<dbReference type="Proteomes" id="UP000662200">
    <property type="component" value="Unassembled WGS sequence"/>
</dbReference>
<protein>
    <submittedName>
        <fullName evidence="1">Uncharacterized protein</fullName>
    </submittedName>
</protein>
<evidence type="ECO:0000313" key="1">
    <source>
        <dbReference type="EMBL" id="GGK37427.1"/>
    </source>
</evidence>
<organism evidence="1 2">
    <name type="scientific">Pilimelia terevasa</name>
    <dbReference type="NCBI Taxonomy" id="53372"/>
    <lineage>
        <taxon>Bacteria</taxon>
        <taxon>Bacillati</taxon>
        <taxon>Actinomycetota</taxon>
        <taxon>Actinomycetes</taxon>
        <taxon>Micromonosporales</taxon>
        <taxon>Micromonosporaceae</taxon>
        <taxon>Pilimelia</taxon>
    </lineage>
</organism>
<dbReference type="RefSeq" id="WP_189115215.1">
    <property type="nucleotide sequence ID" value="NZ_BMQC01000012.1"/>
</dbReference>
<accession>A0A8J3BP78</accession>
<evidence type="ECO:0000313" key="2">
    <source>
        <dbReference type="Proteomes" id="UP000662200"/>
    </source>
</evidence>
<keyword evidence="2" id="KW-1185">Reference proteome</keyword>
<proteinExistence type="predicted"/>
<reference evidence="1" key="1">
    <citation type="journal article" date="2014" name="Int. J. Syst. Evol. Microbiol.">
        <title>Complete genome sequence of Corynebacterium casei LMG S-19264T (=DSM 44701T), isolated from a smear-ripened cheese.</title>
        <authorList>
            <consortium name="US DOE Joint Genome Institute (JGI-PGF)"/>
            <person name="Walter F."/>
            <person name="Albersmeier A."/>
            <person name="Kalinowski J."/>
            <person name="Ruckert C."/>
        </authorList>
    </citation>
    <scope>NUCLEOTIDE SEQUENCE</scope>
    <source>
        <strain evidence="1">JCM 3091</strain>
    </source>
</reference>
<name>A0A8J3BP78_9ACTN</name>
<dbReference type="EMBL" id="BMQC01000012">
    <property type="protein sequence ID" value="GGK37427.1"/>
    <property type="molecule type" value="Genomic_DNA"/>
</dbReference>
<reference evidence="1" key="2">
    <citation type="submission" date="2020-09" db="EMBL/GenBank/DDBJ databases">
        <authorList>
            <person name="Sun Q."/>
            <person name="Ohkuma M."/>
        </authorList>
    </citation>
    <scope>NUCLEOTIDE SEQUENCE</scope>
    <source>
        <strain evidence="1">JCM 3091</strain>
    </source>
</reference>
<dbReference type="AlphaFoldDB" id="A0A8J3BP78"/>
<comment type="caution">
    <text evidence="1">The sequence shown here is derived from an EMBL/GenBank/DDBJ whole genome shotgun (WGS) entry which is preliminary data.</text>
</comment>
<sequence>MWGRWGVIAALGAGALPWWAPPAGPPAPEFVYEVTGRATLRDVPGTELRVDARAGEAFRLTAQDLSARPVSALAAGDNVGNTFAVSCAGPQLGPGAELGGYWAANLVPPGEEQVTPELRWLLVAPTAGAYRCGLKVSAYSTIVDAGRKVAMRIPAGARLTREKAPGADRWTLAAADLRLVGAGESVRVLEAVYPVRGGAGVRVVQDAALSTCKATSSIPGCAGGSADFDGSTVDTWVEVRARAADGGDCGAPALAPEHRISTAKHHLSATHTAEVPGSRLAGCARVEVALVVRHLSGNPVLVHAGTSAGHAATRGFASRTRADT</sequence>
<gene>
    <name evidence="1" type="ORF">GCM10010124_32780</name>
</gene>